<organism evidence="2 3">
    <name type="scientific">Aspergillus fumigatus (strain CBS 144.89 / FGSC A1163 / CEA10)</name>
    <name type="common">Neosartorya fumigata</name>
    <dbReference type="NCBI Taxonomy" id="451804"/>
    <lineage>
        <taxon>Eukaryota</taxon>
        <taxon>Fungi</taxon>
        <taxon>Dikarya</taxon>
        <taxon>Ascomycota</taxon>
        <taxon>Pezizomycotina</taxon>
        <taxon>Eurotiomycetes</taxon>
        <taxon>Eurotiomycetidae</taxon>
        <taxon>Eurotiales</taxon>
        <taxon>Aspergillaceae</taxon>
        <taxon>Aspergillus</taxon>
        <taxon>Aspergillus subgen. Fumigati</taxon>
    </lineage>
</organism>
<dbReference type="InterPro" id="IPR012334">
    <property type="entry name" value="Pectin_lyas_fold"/>
</dbReference>
<evidence type="ECO:0000313" key="3">
    <source>
        <dbReference type="Proteomes" id="UP000001699"/>
    </source>
</evidence>
<dbReference type="Proteomes" id="UP000001699">
    <property type="component" value="Unassembled WGS sequence"/>
</dbReference>
<sequence length="280" mass="31690">MFSATCLTQTARSMSRKPLLDCHTRLGGATGTELTPSKCRSSTAGIDSGCSAGSLMMHITSTGSAYLENVGLQTIRQASSLKKKNHSRNLAVRHSIRALCVLPVQQQQCQMSLCGMVQIESPYYQPTPSITVLTGDSQIHRHTKRNQLLPHGLIIVQLLQIAHIVQQHHTRIAPRREGILHLLKQRIIRYPSRKRLNADTMVLQPRPRSVLQPFQRQDPLHHHELIRLLSIILDYDALRRKIQQLIARHVAHGILPLQPGKYRRDRQGTPPRHRQREPAA</sequence>
<proteinExistence type="predicted"/>
<evidence type="ECO:0000313" key="2">
    <source>
        <dbReference type="EMBL" id="EDP49738.1"/>
    </source>
</evidence>
<dbReference type="AlphaFoldDB" id="B0Y8K7"/>
<reference evidence="2 3" key="1">
    <citation type="journal article" date="2008" name="PLoS Genet.">
        <title>Genomic islands in the pathogenic filamentous fungus Aspergillus fumigatus.</title>
        <authorList>
            <person name="Fedorova N.D."/>
            <person name="Khaldi N."/>
            <person name="Joardar V.S."/>
            <person name="Maiti R."/>
            <person name="Amedeo P."/>
            <person name="Anderson M.J."/>
            <person name="Crabtree J."/>
            <person name="Silva J.C."/>
            <person name="Badger J.H."/>
            <person name="Albarraq A."/>
            <person name="Angiuoli S."/>
            <person name="Bussey H."/>
            <person name="Bowyer P."/>
            <person name="Cotty P.J."/>
            <person name="Dyer P.S."/>
            <person name="Egan A."/>
            <person name="Galens K."/>
            <person name="Fraser-Liggett C.M."/>
            <person name="Haas B.J."/>
            <person name="Inman J.M."/>
            <person name="Kent R."/>
            <person name="Lemieux S."/>
            <person name="Malavazi I."/>
            <person name="Orvis J."/>
            <person name="Roemer T."/>
            <person name="Ronning C.M."/>
            <person name="Sundaram J.P."/>
            <person name="Sutton G."/>
            <person name="Turner G."/>
            <person name="Venter J.C."/>
            <person name="White O.R."/>
            <person name="Whitty B.R."/>
            <person name="Youngman P."/>
            <person name="Wolfe K.H."/>
            <person name="Goldman G.H."/>
            <person name="Wortman J.R."/>
            <person name="Jiang B."/>
            <person name="Denning D.W."/>
            <person name="Nierman W.C."/>
        </authorList>
    </citation>
    <scope>NUCLEOTIDE SEQUENCE [LARGE SCALE GENOMIC DNA]</scope>
    <source>
        <strain evidence="3">CBS 144.89 / FGSC A1163 / CEA10</strain>
    </source>
</reference>
<dbReference type="VEuPathDB" id="FungiDB:AFUB_077680"/>
<feature type="compositionally biased region" description="Basic residues" evidence="1">
    <location>
        <begin position="271"/>
        <end position="280"/>
    </location>
</feature>
<dbReference type="EMBL" id="DS499599">
    <property type="protein sequence ID" value="EDP49738.1"/>
    <property type="molecule type" value="Genomic_DNA"/>
</dbReference>
<protein>
    <submittedName>
        <fullName evidence="2">Uncharacterized protein</fullName>
    </submittedName>
</protein>
<dbReference type="Gene3D" id="2.160.20.10">
    <property type="entry name" value="Single-stranded right-handed beta-helix, Pectin lyase-like"/>
    <property type="match status" value="1"/>
</dbReference>
<accession>B0Y8K7</accession>
<feature type="region of interest" description="Disordered" evidence="1">
    <location>
        <begin position="257"/>
        <end position="280"/>
    </location>
</feature>
<keyword evidence="3" id="KW-1185">Reference proteome</keyword>
<gene>
    <name evidence="2" type="ORF">AFUB_077680</name>
</gene>
<name>B0Y8K7_ASPFC</name>
<dbReference type="HOGENOM" id="CLU_993872_0_0_1"/>
<evidence type="ECO:0000256" key="1">
    <source>
        <dbReference type="SAM" id="MobiDB-lite"/>
    </source>
</evidence>